<dbReference type="SUPFAM" id="SSF81901">
    <property type="entry name" value="HCP-like"/>
    <property type="match status" value="1"/>
</dbReference>
<gene>
    <name evidence="2" type="ORF">RDB_LOCUS107747</name>
</gene>
<organism evidence="2 3">
    <name type="scientific">Rhizoctonia solani</name>
    <dbReference type="NCBI Taxonomy" id="456999"/>
    <lineage>
        <taxon>Eukaryota</taxon>
        <taxon>Fungi</taxon>
        <taxon>Dikarya</taxon>
        <taxon>Basidiomycota</taxon>
        <taxon>Agaricomycotina</taxon>
        <taxon>Agaricomycetes</taxon>
        <taxon>Cantharellales</taxon>
        <taxon>Ceratobasidiaceae</taxon>
        <taxon>Rhizoctonia</taxon>
    </lineage>
</organism>
<dbReference type="EMBL" id="CAJMXA010003469">
    <property type="protein sequence ID" value="CAE6497004.1"/>
    <property type="molecule type" value="Genomic_DNA"/>
</dbReference>
<dbReference type="PANTHER" id="PTHR19959">
    <property type="entry name" value="KINESIN LIGHT CHAIN"/>
    <property type="match status" value="1"/>
</dbReference>
<dbReference type="PANTHER" id="PTHR19959:SF119">
    <property type="entry name" value="FUNGAL LIPASE-LIKE DOMAIN-CONTAINING PROTEIN"/>
    <property type="match status" value="1"/>
</dbReference>
<evidence type="ECO:0000313" key="2">
    <source>
        <dbReference type="EMBL" id="CAE6497004.1"/>
    </source>
</evidence>
<evidence type="ECO:0000259" key="1">
    <source>
        <dbReference type="Pfam" id="PF12770"/>
    </source>
</evidence>
<dbReference type="InterPro" id="IPR024983">
    <property type="entry name" value="CHAT_dom"/>
</dbReference>
<comment type="caution">
    <text evidence="2">The sequence shown here is derived from an EMBL/GenBank/DDBJ whole genome shotgun (WGS) entry which is preliminary data.</text>
</comment>
<dbReference type="Pfam" id="PF12770">
    <property type="entry name" value="CHAT"/>
    <property type="match status" value="1"/>
</dbReference>
<protein>
    <recommendedName>
        <fullName evidence="1">CHAT domain-containing protein</fullName>
    </recommendedName>
</protein>
<feature type="domain" description="CHAT" evidence="1">
    <location>
        <begin position="1014"/>
        <end position="1299"/>
    </location>
</feature>
<dbReference type="InterPro" id="IPR011990">
    <property type="entry name" value="TPR-like_helical_dom_sf"/>
</dbReference>
<accession>A0A8H3H5C2</accession>
<dbReference type="Proteomes" id="UP000663853">
    <property type="component" value="Unassembled WGS sequence"/>
</dbReference>
<sequence>MTMADEDKNLSPEVPLATELRIQEHLDVSSSIPKIENKNESKKSLNKDDGGVLFERGEECLASFQQDGNPIDLEKSIKYKNESIMHTPEKHPQFPYRLASLGYSYYTRFKHSNNLDDLDKAIKYQLQAHQLIPDGDPELPLLLHCLGESYGIRFDHLGDLRDLESFTEFLTRAVSLTPEKDPTLPVRLSDLGVSYVSRFQRWGCLDDIEQATEWISRAISLTSEGDPDLAVRLDNLGACYNMHFGAVGNIEDLDKAINYGLRSCSLRPEGQSDAYQLGNLGAAYSSRFHRLGNVDDLSNAIECELKSCSLTPEGDLILPTRLENLSDSFLSRFQRLDDLSDLEKAIKYALQSHSLSPRGQANAFQLSKLGSAFSSRFSRLCDPSDQEKAIEYKLQALSLTPNDHPSLSSRLGSLASSYEIRFERLGDLNDLDQAIEIRLRVYSLTPKGHPELPIRLSNLAYCFRLQFQRFGNMDSLEKAIEYQLHAHSLTPKDHPDLPARLGDLGSSYFARFQRLGNLRDLDMGIEHRLQALSMTPHGHPDKARYTNGLGSSYETRFWHLLDPGDLEIALKYRLETCELTPEGHPALASRLGNLGASYETRFKRLGNLDDLQNAIKYKLQAYSLTPEGNPWVPFRLGLLGVSYFTLFKRSGEPGDLAKAIEYRLQAYSLTPKGHPELPIHLGHLGDSYAMQFQSQGDLDDLNKAIEYKLRAQSLISEEHSEFPQCMRSLGLSYWQKSRSLSDPKYLTQAKHCFMRAACASIGHPIVHFDSARYWARAAVELGDNDHLSAYRTAIGLMSEAAWFGTTTILRYDRLGQLGDIALEAAAAALDSSCPELALEWLEQGRSIVWSQTLRFRSPLDHLHASHPDLADEIRAISIQLQNSGSYDLGTQDKHSDLESVIQQHHMLARKYHGLIKETRELPGFSNFLKPKTVAELVAAARTGPIVIISYYNDRSDALVISPGSKQVERVPLHTFSAYKVGEMCTYLNRALSGSGMRRPIKPEDASGERLEDLLVTLWNDVVKPVFDFLRLVPDSNSDRLPHITWCTAGQLSFLPLHAAGNYSVPNENVSAYAISSYTPTLTALLSQSFQSSNAPRTFNNSSLLVVGQETTPGQTSLPGTKEELAYIRQCASSIGKYTEMVDSQARTTVVLDAMEKHDWVHLACHANQHANNPTESGFYLHDGILDLSTIMKKSFINKGLAFLSACQTAQGDEKLPDEAVHLASGLLMAGYPSVIATMWSVRDEDAPFIANGVYCQLLKNGEMHVEGAARALHNAVLELRKNIGVENYGRWAQFIHIGS</sequence>
<dbReference type="SUPFAM" id="SSF48452">
    <property type="entry name" value="TPR-like"/>
    <property type="match status" value="1"/>
</dbReference>
<name>A0A8H3H5C2_9AGAM</name>
<evidence type="ECO:0000313" key="3">
    <source>
        <dbReference type="Proteomes" id="UP000663853"/>
    </source>
</evidence>
<proteinExistence type="predicted"/>
<reference evidence="2" key="1">
    <citation type="submission" date="2021-01" db="EMBL/GenBank/DDBJ databases">
        <authorList>
            <person name="Kaushik A."/>
        </authorList>
    </citation>
    <scope>NUCLEOTIDE SEQUENCE</scope>
    <source>
        <strain evidence="2">AG6-10EEA</strain>
    </source>
</reference>
<dbReference type="Gene3D" id="1.25.40.10">
    <property type="entry name" value="Tetratricopeptide repeat domain"/>
    <property type="match status" value="3"/>
</dbReference>